<name>A0A0F9A1U7_9ZZZZ</name>
<gene>
    <name evidence="2" type="ORF">LCGC14_2625690</name>
</gene>
<keyword evidence="1" id="KW-0812">Transmembrane</keyword>
<proteinExistence type="predicted"/>
<sequence length="39" mass="4036">MGTSGKNAPGYENPWLILWQILGTIMGGSLIGLALTGGF</sequence>
<organism evidence="2">
    <name type="scientific">marine sediment metagenome</name>
    <dbReference type="NCBI Taxonomy" id="412755"/>
    <lineage>
        <taxon>unclassified sequences</taxon>
        <taxon>metagenomes</taxon>
        <taxon>ecological metagenomes</taxon>
    </lineage>
</organism>
<accession>A0A0F9A1U7</accession>
<comment type="caution">
    <text evidence="2">The sequence shown here is derived from an EMBL/GenBank/DDBJ whole genome shotgun (WGS) entry which is preliminary data.</text>
</comment>
<reference evidence="2" key="1">
    <citation type="journal article" date="2015" name="Nature">
        <title>Complex archaea that bridge the gap between prokaryotes and eukaryotes.</title>
        <authorList>
            <person name="Spang A."/>
            <person name="Saw J.H."/>
            <person name="Jorgensen S.L."/>
            <person name="Zaremba-Niedzwiedzka K."/>
            <person name="Martijn J."/>
            <person name="Lind A.E."/>
            <person name="van Eijk R."/>
            <person name="Schleper C."/>
            <person name="Guy L."/>
            <person name="Ettema T.J."/>
        </authorList>
    </citation>
    <scope>NUCLEOTIDE SEQUENCE</scope>
</reference>
<protein>
    <submittedName>
        <fullName evidence="2">Uncharacterized protein</fullName>
    </submittedName>
</protein>
<dbReference type="EMBL" id="LAZR01044909">
    <property type="protein sequence ID" value="KKL03485.1"/>
    <property type="molecule type" value="Genomic_DNA"/>
</dbReference>
<dbReference type="AlphaFoldDB" id="A0A0F9A1U7"/>
<feature type="transmembrane region" description="Helical" evidence="1">
    <location>
        <begin position="16"/>
        <end position="35"/>
    </location>
</feature>
<evidence type="ECO:0000313" key="2">
    <source>
        <dbReference type="EMBL" id="KKL03485.1"/>
    </source>
</evidence>
<keyword evidence="1" id="KW-1133">Transmembrane helix</keyword>
<keyword evidence="1" id="KW-0472">Membrane</keyword>
<evidence type="ECO:0000256" key="1">
    <source>
        <dbReference type="SAM" id="Phobius"/>
    </source>
</evidence>